<feature type="compositionally biased region" description="Acidic residues" evidence="2">
    <location>
        <begin position="67"/>
        <end position="80"/>
    </location>
</feature>
<feature type="compositionally biased region" description="Basic residues" evidence="2">
    <location>
        <begin position="94"/>
        <end position="103"/>
    </location>
</feature>
<dbReference type="AlphaFoldDB" id="A0ABD2IF55"/>
<evidence type="ECO:0000256" key="1">
    <source>
        <dbReference type="SAM" id="Coils"/>
    </source>
</evidence>
<feature type="compositionally biased region" description="Low complexity" evidence="2">
    <location>
        <begin position="40"/>
        <end position="51"/>
    </location>
</feature>
<dbReference type="PANTHER" id="PTHR14826">
    <property type="entry name" value="ANGIOMOTIN"/>
    <property type="match status" value="1"/>
</dbReference>
<evidence type="ECO:0000313" key="4">
    <source>
        <dbReference type="Proteomes" id="UP001620645"/>
    </source>
</evidence>
<feature type="compositionally biased region" description="Polar residues" evidence="2">
    <location>
        <begin position="122"/>
        <end position="144"/>
    </location>
</feature>
<dbReference type="EMBL" id="JBICCN010000309">
    <property type="protein sequence ID" value="KAL3078839.1"/>
    <property type="molecule type" value="Genomic_DNA"/>
</dbReference>
<gene>
    <name evidence="3" type="ORF">niasHS_014621</name>
</gene>
<reference evidence="3 4" key="1">
    <citation type="submission" date="2024-10" db="EMBL/GenBank/DDBJ databases">
        <authorList>
            <person name="Kim D."/>
        </authorList>
    </citation>
    <scope>NUCLEOTIDE SEQUENCE [LARGE SCALE GENOMIC DNA]</scope>
    <source>
        <strain evidence="3">Taebaek</strain>
    </source>
</reference>
<feature type="compositionally biased region" description="Polar residues" evidence="2">
    <location>
        <begin position="710"/>
        <end position="727"/>
    </location>
</feature>
<feature type="coiled-coil region" evidence="1">
    <location>
        <begin position="529"/>
        <end position="556"/>
    </location>
</feature>
<feature type="coiled-coil region" evidence="1">
    <location>
        <begin position="341"/>
        <end position="434"/>
    </location>
</feature>
<comment type="caution">
    <text evidence="3">The sequence shown here is derived from an EMBL/GenBank/DDBJ whole genome shotgun (WGS) entry which is preliminary data.</text>
</comment>
<feature type="compositionally biased region" description="Low complexity" evidence="2">
    <location>
        <begin position="794"/>
        <end position="814"/>
    </location>
</feature>
<protein>
    <recommendedName>
        <fullName evidence="5">Angiomotin C-terminal domain-containing protein</fullName>
    </recommendedName>
</protein>
<organism evidence="3 4">
    <name type="scientific">Heterodera schachtii</name>
    <name type="common">Sugarbeet cyst nematode worm</name>
    <name type="synonym">Tylenchus schachtii</name>
    <dbReference type="NCBI Taxonomy" id="97005"/>
    <lineage>
        <taxon>Eukaryota</taxon>
        <taxon>Metazoa</taxon>
        <taxon>Ecdysozoa</taxon>
        <taxon>Nematoda</taxon>
        <taxon>Chromadorea</taxon>
        <taxon>Rhabditida</taxon>
        <taxon>Tylenchina</taxon>
        <taxon>Tylenchomorpha</taxon>
        <taxon>Tylenchoidea</taxon>
        <taxon>Heteroderidae</taxon>
        <taxon>Heteroderinae</taxon>
        <taxon>Heterodera</taxon>
    </lineage>
</organism>
<name>A0ABD2IF55_HETSC</name>
<evidence type="ECO:0000313" key="3">
    <source>
        <dbReference type="EMBL" id="KAL3078839.1"/>
    </source>
</evidence>
<dbReference type="PANTHER" id="PTHR14826:SF14">
    <property type="entry name" value="ANGIOMOTIN_C DOMAIN-CONTAINING PROTEIN"/>
    <property type="match status" value="1"/>
</dbReference>
<feature type="region of interest" description="Disordered" evidence="2">
    <location>
        <begin position="94"/>
        <end position="145"/>
    </location>
</feature>
<feature type="coiled-coil region" evidence="1">
    <location>
        <begin position="230"/>
        <end position="306"/>
    </location>
</feature>
<dbReference type="Proteomes" id="UP001620645">
    <property type="component" value="Unassembled WGS sequence"/>
</dbReference>
<keyword evidence="4" id="KW-1185">Reference proteome</keyword>
<dbReference type="InterPro" id="IPR051747">
    <property type="entry name" value="Angiomotin-like"/>
</dbReference>
<feature type="compositionally biased region" description="Basic and acidic residues" evidence="2">
    <location>
        <begin position="677"/>
        <end position="688"/>
    </location>
</feature>
<accession>A0ABD2IF55</accession>
<evidence type="ECO:0008006" key="5">
    <source>
        <dbReference type="Google" id="ProtNLM"/>
    </source>
</evidence>
<feature type="region of interest" description="Disordered" evidence="2">
    <location>
        <begin position="39"/>
        <end position="80"/>
    </location>
</feature>
<feature type="compositionally biased region" description="Low complexity" evidence="2">
    <location>
        <begin position="104"/>
        <end position="114"/>
    </location>
</feature>
<sequence>MLNIAASWPAIVGDVVVNEQALESAQILPQLLHEASVEAQQQQQQLMNRQQPNGEYNWPMAERNESNENEENEDNEGADEEQLQNMLENYQKHVIRQKQRQSSRRGQQGTAGRSASHLQKRMNASQQAPMSHSQPCLLSSSVGQSHHKNDAIAGEINGLVGVQTQQQHQVQFSAQNRRFGAAQQDEGQNEVLLQRPHVDLIGIGNQQQQLTKMNSECNGNGNAHSNEPIISQLKAQNEKLRKKSERLEELERACKRIERDYDQVTAQHERREELQKMAIQKLEQQLRMLSAENEQLRAQSARLSAMFGVVGQGNESEQQQQMQMQLHFLLNELIPKNEELLIIQERQRIELEAQSATLEEQRTHIEVLEKALSNAQERLAAKERSAVDAVAVVDKCSHLQRMLQEALEDKQRQKEDHGRQVAQLEMELTQLRLQFAKDSNPSAIGSIGRKSGGSMAISAGTATEGGIGDEMLKLRKTISLKDDRISQLESGLLEMQRRYNDELQLRETASIGNGFAGGIKSGAGGGGRMAELEALAVRLEQEKFEKERRIHELLDEKCHIQMQWNEERRSLDYRVRLLEKDLRHFMGSQSSLASSSGGGGAFFGAGGVVSPYSGFVGADLLYQHHNSPYASMRDQNLRHRSSAELPTSARIAALYEDRSHGSGLDVLARMEGLGRKMAERRAQMKTSEKSGGSEGPKLPNIARPSDFALSHNQQQSISATTPSSELPQQQQQLHAGAPPSQHPSLPSLSSSSTDHPSHQPAMLVDLSPSSEELLLQHPTNVVSTPTDDDGNAVTPQQQQQRQPSLSTTSSTSSSTKKRYFVSATAVNHSPVNNVFLDQYSESSRRRVTGSDKMCSSTFVGTNSFGGDCVHEQLAGVEQQQQPEFVDQQQTKEDIGISNGGAVAAVGKPLLTRLGPPNRRGEGGCRRLIRDHSIDARRERAEQQHPMASGAVVAMLPPNYHESQKRQPFRRELGVPPPVPPMPSELPPPYGIQMRQIHQMYSIEEPLVDKSQNNAIPSNCSEGNAGKTVVEVKGEEGDSDTLNSHRQLVYRRSSLGNANAIK</sequence>
<keyword evidence="1" id="KW-0175">Coiled coil</keyword>
<evidence type="ECO:0000256" key="2">
    <source>
        <dbReference type="SAM" id="MobiDB-lite"/>
    </source>
</evidence>
<feature type="region of interest" description="Disordered" evidence="2">
    <location>
        <begin position="780"/>
        <end position="815"/>
    </location>
</feature>
<proteinExistence type="predicted"/>
<feature type="region of interest" description="Disordered" evidence="2">
    <location>
        <begin position="677"/>
        <end position="762"/>
    </location>
</feature>
<feature type="compositionally biased region" description="Low complexity" evidence="2">
    <location>
        <begin position="728"/>
        <end position="760"/>
    </location>
</feature>